<feature type="non-terminal residue" evidence="2">
    <location>
        <position position="1"/>
    </location>
</feature>
<evidence type="ECO:0000313" key="2">
    <source>
        <dbReference type="EMBL" id="KAA1111771.1"/>
    </source>
</evidence>
<dbReference type="PANTHER" id="PTHR33096">
    <property type="entry name" value="CXC2 DOMAIN-CONTAINING PROTEIN"/>
    <property type="match status" value="1"/>
</dbReference>
<evidence type="ECO:0000259" key="1">
    <source>
        <dbReference type="Pfam" id="PF18802"/>
    </source>
</evidence>
<comment type="caution">
    <text evidence="2">The sequence shown here is derived from an EMBL/GenBank/DDBJ whole genome shotgun (WGS) entry which is preliminary data.</text>
</comment>
<evidence type="ECO:0000313" key="3">
    <source>
        <dbReference type="Proteomes" id="UP000324748"/>
    </source>
</evidence>
<gene>
    <name evidence="2" type="ORF">PGT21_011422</name>
</gene>
<reference evidence="2 3" key="1">
    <citation type="submission" date="2019-05" db="EMBL/GenBank/DDBJ databases">
        <title>Emergence of the Ug99 lineage of the wheat stem rust pathogen through somatic hybridization.</title>
        <authorList>
            <person name="Li F."/>
            <person name="Upadhyaya N.M."/>
            <person name="Sperschneider J."/>
            <person name="Matny O."/>
            <person name="Nguyen-Phuc H."/>
            <person name="Mago R."/>
            <person name="Raley C."/>
            <person name="Miller M.E."/>
            <person name="Silverstein K.A.T."/>
            <person name="Henningsen E."/>
            <person name="Hirsch C.D."/>
            <person name="Visser B."/>
            <person name="Pretorius Z.A."/>
            <person name="Steffenson B.J."/>
            <person name="Schwessinger B."/>
            <person name="Dodds P.N."/>
            <person name="Figueroa M."/>
        </authorList>
    </citation>
    <scope>NUCLEOTIDE SEQUENCE [LARGE SCALE GENOMIC DNA]</scope>
    <source>
        <strain evidence="2">21-0</strain>
    </source>
</reference>
<accession>A0A5B0QF29</accession>
<dbReference type="EMBL" id="VSWC01000016">
    <property type="protein sequence ID" value="KAA1111771.1"/>
    <property type="molecule type" value="Genomic_DNA"/>
</dbReference>
<dbReference type="Pfam" id="PF18802">
    <property type="entry name" value="CxC1"/>
    <property type="match status" value="1"/>
</dbReference>
<dbReference type="Pfam" id="PF18758">
    <property type="entry name" value="KDZ"/>
    <property type="match status" value="1"/>
</dbReference>
<dbReference type="PANTHER" id="PTHR33096:SF1">
    <property type="entry name" value="CXC1-LIKE CYSTEINE CLUSTER ASSOCIATED WITH KDZ TRANSPOSASES DOMAIN-CONTAINING PROTEIN"/>
    <property type="match status" value="1"/>
</dbReference>
<protein>
    <recommendedName>
        <fullName evidence="1">CxC1-like cysteine cluster associated with KDZ transposases domain-containing protein</fullName>
    </recommendedName>
</protein>
<organism evidence="2 3">
    <name type="scientific">Puccinia graminis f. sp. tritici</name>
    <dbReference type="NCBI Taxonomy" id="56615"/>
    <lineage>
        <taxon>Eukaryota</taxon>
        <taxon>Fungi</taxon>
        <taxon>Dikarya</taxon>
        <taxon>Basidiomycota</taxon>
        <taxon>Pucciniomycotina</taxon>
        <taxon>Pucciniomycetes</taxon>
        <taxon>Pucciniales</taxon>
        <taxon>Pucciniaceae</taxon>
        <taxon>Puccinia</taxon>
    </lineage>
</organism>
<dbReference type="OrthoDB" id="2498779at2759"/>
<dbReference type="Proteomes" id="UP000324748">
    <property type="component" value="Unassembled WGS sequence"/>
</dbReference>
<feature type="domain" description="CxC1-like cysteine cluster associated with KDZ transposases" evidence="1">
    <location>
        <begin position="2"/>
        <end position="67"/>
    </location>
</feature>
<proteinExistence type="predicted"/>
<dbReference type="InterPro" id="IPR041320">
    <property type="entry name" value="CxC1"/>
</dbReference>
<keyword evidence="3" id="KW-1185">Reference proteome</keyword>
<sequence>RTQTEVSFCKCQSDQVRLIRMGYIGGSPKFPRTAFSIRLLRFHHIIWKHCAVSITPFSKALDEFLDSNNPLILVSPPTLQSESCYTTRQWRQTISAAIDAYREMIRRGQIISEELLQMGPMDKLANICPKCYGPPVPGKTPEEPDYIVCMDGNFQHRRHLAASQELHQSCKPNTLFISPAEVQEMELSMVSSRNTLAADETLDRCTEQHTAANDTRGTATWKACDVTGIFGLACRHDQILRLINIVQSGEKLNTGWGLSDGEGMERIWAYLSPLISSLRYSTKTHRLVALDLRSSHHNDTGKTNSVRLLLDRGRQVEEAMKTALEKLKEIEDNFGHSTVYLADQWIRQRECQLSAMETESERDMMRQVEELVELEDQLRDTQ</sequence>
<dbReference type="InterPro" id="IPR040521">
    <property type="entry name" value="KDZ"/>
</dbReference>
<name>A0A5B0QF29_PUCGR</name>
<dbReference type="AlphaFoldDB" id="A0A5B0QF29"/>